<dbReference type="InterPro" id="IPR056858">
    <property type="entry name" value="VSR_TRX"/>
</dbReference>
<reference evidence="16 17" key="1">
    <citation type="submission" date="2020-04" db="EMBL/GenBank/DDBJ databases">
        <title>Perkinsus olseni comparative genomics.</title>
        <authorList>
            <person name="Bogema D.R."/>
        </authorList>
    </citation>
    <scope>NUCLEOTIDE SEQUENCE [LARGE SCALE GENOMIC DNA]</scope>
    <source>
        <strain evidence="16">00978-12</strain>
    </source>
</reference>
<dbReference type="Pfam" id="PF25011">
    <property type="entry name" value="VSR_TRX"/>
    <property type="match status" value="1"/>
</dbReference>
<evidence type="ECO:0000256" key="3">
    <source>
        <dbReference type="ARBA" id="ARBA00007682"/>
    </source>
</evidence>
<evidence type="ECO:0000259" key="12">
    <source>
        <dbReference type="Pfam" id="PF02225"/>
    </source>
</evidence>
<dbReference type="OrthoDB" id="10045365at2759"/>
<dbReference type="InterPro" id="IPR007207">
    <property type="entry name" value="Not_N"/>
</dbReference>
<comment type="caution">
    <text evidence="16">The sequence shown here is derived from an EMBL/GenBank/DDBJ whole genome shotgun (WGS) entry which is preliminary data.</text>
</comment>
<feature type="domain" description="PA" evidence="12">
    <location>
        <begin position="685"/>
        <end position="797"/>
    </location>
</feature>
<dbReference type="Pfam" id="PF04153">
    <property type="entry name" value="NOT2_3_5_C"/>
    <property type="match status" value="1"/>
</dbReference>
<keyword evidence="4" id="KW-0963">Cytoplasm</keyword>
<evidence type="ECO:0000256" key="6">
    <source>
        <dbReference type="ARBA" id="ARBA00023015"/>
    </source>
</evidence>
<keyword evidence="8" id="KW-0539">Nucleus</keyword>
<dbReference type="InterPro" id="IPR003137">
    <property type="entry name" value="PA_domain"/>
</dbReference>
<evidence type="ECO:0000259" key="13">
    <source>
        <dbReference type="Pfam" id="PF04065"/>
    </source>
</evidence>
<dbReference type="EMBL" id="JABANP010000408">
    <property type="protein sequence ID" value="KAF4682783.1"/>
    <property type="molecule type" value="Genomic_DNA"/>
</dbReference>
<dbReference type="AlphaFoldDB" id="A0A7J6NFZ5"/>
<dbReference type="GO" id="GO:0005634">
    <property type="term" value="C:nucleus"/>
    <property type="evidence" value="ECO:0007669"/>
    <property type="project" value="UniProtKB-SubCell"/>
</dbReference>
<feature type="coiled-coil region" evidence="9">
    <location>
        <begin position="98"/>
        <end position="163"/>
    </location>
</feature>
<keyword evidence="11" id="KW-0472">Membrane</keyword>
<feature type="region of interest" description="Disordered" evidence="10">
    <location>
        <begin position="216"/>
        <end position="237"/>
    </location>
</feature>
<proteinExistence type="inferred from homology"/>
<dbReference type="GO" id="GO:0006355">
    <property type="term" value="P:regulation of DNA-templated transcription"/>
    <property type="evidence" value="ECO:0007669"/>
    <property type="project" value="InterPro"/>
</dbReference>
<dbReference type="Gene3D" id="3.50.30.30">
    <property type="match status" value="1"/>
</dbReference>
<sequence length="1120" mass="127053">MQVCNLAISSSLPWSLAQPKIPITERKQVRCSASVEPSLRCGKWSLLPTLLFPYSFELPPEWSVSTMSASRKLQATIDVTLKKVDEGIDEFQQVWRKVEESQNQNQREKNQMDLKKEIKKLQRYREDIMKWISGTEVKDKGKLTDTRRKIEVEMERFKEFERESKTKPFSFMGLQAQDKVDPAEQKRMETRSRLESYVDQLTQQNDEYTAEMEKIMGEGGREKGKKKKSKGSKLTPAESTRVAELKIWIARHQWHQAKLEQLIRKLDNEEDVDYDELEITEQALDYYLEEHENPDYYHDEELYVNHHLDDNRINAYTKPIDVDESENADGEPTDTQESQESSDEDKPKKPVKEVPLSAGAKAMQKALAAKAAGYQPPSKSPPRPTLPALPSISPPAPPSPPAVPSYPPPPLGDDMASVEHKEDESVKVNEKVPTPTNATASTSAASPPQTAAQAAAPAPPPGFKAPVAQPEPAEVKVQHEDTRQSTPVDPAMEMLLRSYENRPMPDDLCCTEGTYVPANPIPSSAARKSPYPQRPVEEADSEAVFQKLPFDTLMFVFYYRPGTYAQYLAARELKRMSWRFHSRYVNPKYEYGTYVYFDCYADEWAQKIKKDFQFEVHHQFYLTMRLSALLVLGIPSVGQVRVIKPEELVMKIDEPWIAKNIQNNGFLLGATATFGTPHYGQRQRGRLVFADSKSNHCQNDYDVDGQEFNSKDEKVGEAASVDGSNTPLNIVVVERGTCTFVSKVRVAEAKKNAAAVLILQSYEKKDQDISMVVPADDGYGARVNVPTILLNWEDSELLRTWLNRFNSDNSKVTDVRLHKYVLVELSWNLPAQHVVVFDWWTSAGRQDSYRLFQEMAPFFREMKGRINIRPHYNVFSLDYKAYEDMCLSVDEHTYCSDDVDSNSQLTGRMVVNEGLRQLCIREMTAESLSAGDAFGTFKHSDAYIEYKAAFLNECPASMTHDEWKNTAEDKRFGDPCAERVMKKLGIDVTSVDKCMKDDITKRSILNAQVQTKAWSPSAIRINGWRYAGDLEADPIRRAICSAFTDPPSACSKYLSPDIIYQGGVTFGTVVLILLGILAGLGIGMLIYKKFITRSLQAQLREEVMLEVKSQMAEYTPLTNH</sequence>
<feature type="compositionally biased region" description="Acidic residues" evidence="10">
    <location>
        <begin position="322"/>
        <end position="334"/>
    </location>
</feature>
<evidence type="ECO:0000256" key="2">
    <source>
        <dbReference type="ARBA" id="ARBA00004496"/>
    </source>
</evidence>
<evidence type="ECO:0000256" key="10">
    <source>
        <dbReference type="SAM" id="MobiDB-lite"/>
    </source>
</evidence>
<evidence type="ECO:0000256" key="7">
    <source>
        <dbReference type="ARBA" id="ARBA00023163"/>
    </source>
</evidence>
<feature type="compositionally biased region" description="Low complexity" evidence="10">
    <location>
        <begin position="358"/>
        <end position="372"/>
    </location>
</feature>
<comment type="subcellular location">
    <subcellularLocation>
        <location evidence="2">Cytoplasm</location>
    </subcellularLocation>
    <subcellularLocation>
        <location evidence="1">Nucleus</location>
    </subcellularLocation>
</comment>
<dbReference type="InterPro" id="IPR038635">
    <property type="entry name" value="CCR4-NOT_su2/3/5_C_sf"/>
</dbReference>
<dbReference type="PANTHER" id="PTHR23326">
    <property type="entry name" value="CCR4 NOT-RELATED"/>
    <property type="match status" value="1"/>
</dbReference>
<accession>A0A7J6NFZ5</accession>
<evidence type="ECO:0000313" key="17">
    <source>
        <dbReference type="Proteomes" id="UP000541610"/>
    </source>
</evidence>
<keyword evidence="6" id="KW-0805">Transcription regulation</keyword>
<dbReference type="GO" id="GO:0005737">
    <property type="term" value="C:cytoplasm"/>
    <property type="evidence" value="ECO:0007669"/>
    <property type="project" value="UniProtKB-SubCell"/>
</dbReference>
<keyword evidence="7" id="KW-0804">Transcription</keyword>
<feature type="compositionally biased region" description="Basic and acidic residues" evidence="10">
    <location>
        <begin position="473"/>
        <end position="483"/>
    </location>
</feature>
<evidence type="ECO:0000256" key="5">
    <source>
        <dbReference type="ARBA" id="ARBA00022491"/>
    </source>
</evidence>
<evidence type="ECO:0000313" key="16">
    <source>
        <dbReference type="EMBL" id="KAF4682783.1"/>
    </source>
</evidence>
<evidence type="ECO:0000259" key="15">
    <source>
        <dbReference type="Pfam" id="PF25011"/>
    </source>
</evidence>
<evidence type="ECO:0000256" key="11">
    <source>
        <dbReference type="SAM" id="Phobius"/>
    </source>
</evidence>
<feature type="domain" description="Vacuolar sorting receptor thioredoxin-like" evidence="15">
    <location>
        <begin position="852"/>
        <end position="1040"/>
    </location>
</feature>
<evidence type="ECO:0000259" key="14">
    <source>
        <dbReference type="Pfam" id="PF04153"/>
    </source>
</evidence>
<keyword evidence="16" id="KW-0675">Receptor</keyword>
<feature type="transmembrane region" description="Helical" evidence="11">
    <location>
        <begin position="1058"/>
        <end position="1087"/>
    </location>
</feature>
<protein>
    <submittedName>
        <fullName evidence="16">Vacuolar-sorting receptor</fullName>
    </submittedName>
</protein>
<dbReference type="GO" id="GO:0030015">
    <property type="term" value="C:CCR4-NOT core complex"/>
    <property type="evidence" value="ECO:0007669"/>
    <property type="project" value="InterPro"/>
</dbReference>
<feature type="domain" description="NOT2/NOT3/NOT5 C-terminal" evidence="14">
    <location>
        <begin position="515"/>
        <end position="616"/>
    </location>
</feature>
<comment type="similarity">
    <text evidence="3">Belongs to the CNOT2/3/5 family.</text>
</comment>
<dbReference type="Pfam" id="PF02225">
    <property type="entry name" value="PA"/>
    <property type="match status" value="1"/>
</dbReference>
<keyword evidence="5" id="KW-0678">Repressor</keyword>
<feature type="compositionally biased region" description="Basic and acidic residues" evidence="10">
    <location>
        <begin position="417"/>
        <end position="430"/>
    </location>
</feature>
<name>A0A7J6NFZ5_PEROL</name>
<feature type="compositionally biased region" description="Pro residues" evidence="10">
    <location>
        <begin position="378"/>
        <end position="411"/>
    </location>
</feature>
<feature type="domain" description="CCR4-Not complex component Not N-terminal" evidence="13">
    <location>
        <begin position="70"/>
        <end position="304"/>
    </location>
</feature>
<dbReference type="Proteomes" id="UP000541610">
    <property type="component" value="Unassembled WGS sequence"/>
</dbReference>
<dbReference type="InterPro" id="IPR040168">
    <property type="entry name" value="Not2/3/5"/>
</dbReference>
<evidence type="ECO:0000256" key="4">
    <source>
        <dbReference type="ARBA" id="ARBA00022490"/>
    </source>
</evidence>
<feature type="region of interest" description="Disordered" evidence="10">
    <location>
        <begin position="322"/>
        <end position="485"/>
    </location>
</feature>
<dbReference type="Gene3D" id="2.30.30.1020">
    <property type="entry name" value="CCR4-NOT complex subunit 2/3/5, C-terminal domain"/>
    <property type="match status" value="1"/>
</dbReference>
<organism evidence="16 17">
    <name type="scientific">Perkinsus olseni</name>
    <name type="common">Perkinsus atlanticus</name>
    <dbReference type="NCBI Taxonomy" id="32597"/>
    <lineage>
        <taxon>Eukaryota</taxon>
        <taxon>Sar</taxon>
        <taxon>Alveolata</taxon>
        <taxon>Perkinsozoa</taxon>
        <taxon>Perkinsea</taxon>
        <taxon>Perkinsida</taxon>
        <taxon>Perkinsidae</taxon>
        <taxon>Perkinsus</taxon>
    </lineage>
</organism>
<keyword evidence="11" id="KW-1133">Transmembrane helix</keyword>
<dbReference type="InterPro" id="IPR007282">
    <property type="entry name" value="NOT2/3/5_C"/>
</dbReference>
<gene>
    <name evidence="16" type="primary">VSR1</name>
    <name evidence="16" type="ORF">FOZ60_010092</name>
</gene>
<keyword evidence="9" id="KW-0175">Coiled coil</keyword>
<keyword evidence="11" id="KW-0812">Transmembrane</keyword>
<evidence type="ECO:0000256" key="8">
    <source>
        <dbReference type="ARBA" id="ARBA00023242"/>
    </source>
</evidence>
<evidence type="ECO:0000256" key="9">
    <source>
        <dbReference type="SAM" id="Coils"/>
    </source>
</evidence>
<feature type="compositionally biased region" description="Low complexity" evidence="10">
    <location>
        <begin position="433"/>
        <end position="456"/>
    </location>
</feature>
<evidence type="ECO:0000256" key="1">
    <source>
        <dbReference type="ARBA" id="ARBA00004123"/>
    </source>
</evidence>
<dbReference type="Pfam" id="PF04065">
    <property type="entry name" value="Not3"/>
    <property type="match status" value="1"/>
</dbReference>